<evidence type="ECO:0000256" key="3">
    <source>
        <dbReference type="ARBA" id="ARBA00022448"/>
    </source>
</evidence>
<keyword evidence="10" id="KW-0626">Porin</keyword>
<dbReference type="InterPro" id="IPR003715">
    <property type="entry name" value="Poly_export_N"/>
</dbReference>
<evidence type="ECO:0000313" key="20">
    <source>
        <dbReference type="Proteomes" id="UP000183788"/>
    </source>
</evidence>
<keyword evidence="6 15" id="KW-0812">Transmembrane</keyword>
<evidence type="ECO:0000256" key="2">
    <source>
        <dbReference type="ARBA" id="ARBA00009450"/>
    </source>
</evidence>
<evidence type="ECO:0000259" key="16">
    <source>
        <dbReference type="Pfam" id="PF02563"/>
    </source>
</evidence>
<keyword evidence="5" id="KW-0762">Sugar transport</keyword>
<evidence type="ECO:0000256" key="14">
    <source>
        <dbReference type="ARBA" id="ARBA00023288"/>
    </source>
</evidence>
<dbReference type="Pfam" id="PF22461">
    <property type="entry name" value="SLBB_2"/>
    <property type="match status" value="1"/>
</dbReference>
<keyword evidence="3" id="KW-0813">Transport</keyword>
<keyword evidence="7" id="KW-0732">Signal</keyword>
<keyword evidence="14" id="KW-0449">Lipoprotein</keyword>
<evidence type="ECO:0000313" key="19">
    <source>
        <dbReference type="EMBL" id="WQG89368.1"/>
    </source>
</evidence>
<dbReference type="InterPro" id="IPR054765">
    <property type="entry name" value="SLBB_dom"/>
</dbReference>
<evidence type="ECO:0000256" key="4">
    <source>
        <dbReference type="ARBA" id="ARBA00022452"/>
    </source>
</evidence>
<dbReference type="PANTHER" id="PTHR33619:SF3">
    <property type="entry name" value="POLYSACCHARIDE EXPORT PROTEIN GFCE-RELATED"/>
    <property type="match status" value="1"/>
</dbReference>
<evidence type="ECO:0000256" key="13">
    <source>
        <dbReference type="ARBA" id="ARBA00023237"/>
    </source>
</evidence>
<evidence type="ECO:0000256" key="7">
    <source>
        <dbReference type="ARBA" id="ARBA00022729"/>
    </source>
</evidence>
<dbReference type="Gene3D" id="3.30.1950.10">
    <property type="entry name" value="wza like domain"/>
    <property type="match status" value="1"/>
</dbReference>
<evidence type="ECO:0000256" key="11">
    <source>
        <dbReference type="ARBA" id="ARBA00023136"/>
    </source>
</evidence>
<evidence type="ECO:0000313" key="21">
    <source>
        <dbReference type="Proteomes" id="UP001326715"/>
    </source>
</evidence>
<keyword evidence="21" id="KW-1185">Reference proteome</keyword>
<dbReference type="AlphaFoldDB" id="A0A1K1LMV4"/>
<feature type="transmembrane region" description="Helical" evidence="15">
    <location>
        <begin position="231"/>
        <end position="253"/>
    </location>
</feature>
<dbReference type="GO" id="GO:0015288">
    <property type="term" value="F:porin activity"/>
    <property type="evidence" value="ECO:0007669"/>
    <property type="project" value="UniProtKB-KW"/>
</dbReference>
<organism evidence="18 20">
    <name type="scientific">Chitinophaga sancti</name>
    <dbReference type="NCBI Taxonomy" id="1004"/>
    <lineage>
        <taxon>Bacteria</taxon>
        <taxon>Pseudomonadati</taxon>
        <taxon>Bacteroidota</taxon>
        <taxon>Chitinophagia</taxon>
        <taxon>Chitinophagales</taxon>
        <taxon>Chitinophagaceae</taxon>
        <taxon>Chitinophaga</taxon>
    </lineage>
</organism>
<keyword evidence="12" id="KW-0564">Palmitate</keyword>
<keyword evidence="15" id="KW-1133">Transmembrane helix</keyword>
<dbReference type="Gene3D" id="3.10.560.10">
    <property type="entry name" value="Outer membrane lipoprotein wza domain like"/>
    <property type="match status" value="1"/>
</dbReference>
<keyword evidence="9" id="KW-0406">Ion transport</keyword>
<dbReference type="PROSITE" id="PS51257">
    <property type="entry name" value="PROKAR_LIPOPROTEIN"/>
    <property type="match status" value="1"/>
</dbReference>
<protein>
    <submittedName>
        <fullName evidence="19">Polysaccharide biosynthesis/export family protein</fullName>
    </submittedName>
    <submittedName>
        <fullName evidence="18">Polysaccharide export outer membrane protein</fullName>
    </submittedName>
</protein>
<keyword evidence="4" id="KW-1134">Transmembrane beta strand</keyword>
<dbReference type="Proteomes" id="UP001326715">
    <property type="component" value="Chromosome"/>
</dbReference>
<evidence type="ECO:0000256" key="12">
    <source>
        <dbReference type="ARBA" id="ARBA00023139"/>
    </source>
</evidence>
<comment type="similarity">
    <text evidence="2">Belongs to the BexD/CtrA/VexA family.</text>
</comment>
<sequence length="254" mass="27643">MKSRIHLLLIGSLLLLSSCIETKKITYLNDIQKQMGEETGHPLPPLKVQPGDVLQITVTTIDKDISQILNPAAVSAIPTSANGIDPGYLVDSAGYVNLPMAGRIYVKDKTTSEINNIITTELDKSIRNAFVSTRISNFKISVLGDVARPGSFKIGAERVSIMDALSMAGDMNITALRDDVTVIREVDGVKKYVSLNLSESKVLSSPYYYLSNNDVVYIRPGKNKVFNGSKFVQLIPAMIGALSLITTLIIVTIK</sequence>
<gene>
    <name evidence="18" type="ORF">SAMN05661012_00053</name>
    <name evidence="19" type="ORF">SR876_31035</name>
</gene>
<dbReference type="RefSeq" id="WP_072356513.1">
    <property type="nucleotide sequence ID" value="NZ_CP139972.1"/>
</dbReference>
<evidence type="ECO:0000256" key="10">
    <source>
        <dbReference type="ARBA" id="ARBA00023114"/>
    </source>
</evidence>
<dbReference type="EMBL" id="FPIZ01000001">
    <property type="protein sequence ID" value="SFW12210.1"/>
    <property type="molecule type" value="Genomic_DNA"/>
</dbReference>
<name>A0A1K1LMV4_9BACT</name>
<keyword evidence="13" id="KW-0998">Cell outer membrane</keyword>
<dbReference type="GO" id="GO:0009279">
    <property type="term" value="C:cell outer membrane"/>
    <property type="evidence" value="ECO:0007669"/>
    <property type="project" value="UniProtKB-SubCell"/>
</dbReference>
<dbReference type="GO" id="GO:0015159">
    <property type="term" value="F:polysaccharide transmembrane transporter activity"/>
    <property type="evidence" value="ECO:0007669"/>
    <property type="project" value="InterPro"/>
</dbReference>
<reference evidence="19 21" key="2">
    <citation type="submission" date="2023-11" db="EMBL/GenBank/DDBJ databases">
        <title>MicrobeMod: A computational toolkit for identifying prokaryotic methylation and restriction-modification with nanopore sequencing.</title>
        <authorList>
            <person name="Crits-Christoph A."/>
            <person name="Kang S.C."/>
            <person name="Lee H."/>
            <person name="Ostrov N."/>
        </authorList>
    </citation>
    <scope>NUCLEOTIDE SEQUENCE [LARGE SCALE GENOMIC DNA]</scope>
    <source>
        <strain evidence="19 21">ATCC 23090</strain>
    </source>
</reference>
<accession>A0A1K1LMV4</accession>
<comment type="subcellular location">
    <subcellularLocation>
        <location evidence="1">Cell outer membrane</location>
        <topology evidence="1">Multi-pass membrane protein</topology>
    </subcellularLocation>
</comment>
<dbReference type="PANTHER" id="PTHR33619">
    <property type="entry name" value="POLYSACCHARIDE EXPORT PROTEIN GFCE-RELATED"/>
    <property type="match status" value="1"/>
</dbReference>
<evidence type="ECO:0000259" key="17">
    <source>
        <dbReference type="Pfam" id="PF22461"/>
    </source>
</evidence>
<dbReference type="Proteomes" id="UP000183788">
    <property type="component" value="Unassembled WGS sequence"/>
</dbReference>
<dbReference type="Pfam" id="PF02563">
    <property type="entry name" value="Poly_export"/>
    <property type="match status" value="1"/>
</dbReference>
<evidence type="ECO:0000256" key="8">
    <source>
        <dbReference type="ARBA" id="ARBA00023047"/>
    </source>
</evidence>
<dbReference type="EMBL" id="CP140154">
    <property type="protein sequence ID" value="WQG89368.1"/>
    <property type="molecule type" value="Genomic_DNA"/>
</dbReference>
<evidence type="ECO:0000256" key="5">
    <source>
        <dbReference type="ARBA" id="ARBA00022597"/>
    </source>
</evidence>
<evidence type="ECO:0000256" key="9">
    <source>
        <dbReference type="ARBA" id="ARBA00023065"/>
    </source>
</evidence>
<reference evidence="18 20" key="1">
    <citation type="submission" date="2016-11" db="EMBL/GenBank/DDBJ databases">
        <authorList>
            <person name="Jaros S."/>
            <person name="Januszkiewicz K."/>
            <person name="Wedrychowicz H."/>
        </authorList>
    </citation>
    <scope>NUCLEOTIDE SEQUENCE [LARGE SCALE GENOMIC DNA]</scope>
    <source>
        <strain evidence="18 20">DSM 784</strain>
    </source>
</reference>
<dbReference type="InterPro" id="IPR049712">
    <property type="entry name" value="Poly_export"/>
</dbReference>
<evidence type="ECO:0000256" key="6">
    <source>
        <dbReference type="ARBA" id="ARBA00022692"/>
    </source>
</evidence>
<proteinExistence type="inferred from homology"/>
<feature type="domain" description="Polysaccharide export protein N-terminal" evidence="16">
    <location>
        <begin position="45"/>
        <end position="135"/>
    </location>
</feature>
<keyword evidence="8" id="KW-0625">Polysaccharide transport</keyword>
<keyword evidence="11 15" id="KW-0472">Membrane</keyword>
<evidence type="ECO:0000256" key="15">
    <source>
        <dbReference type="SAM" id="Phobius"/>
    </source>
</evidence>
<dbReference type="OrthoDB" id="662756at2"/>
<dbReference type="GO" id="GO:0006811">
    <property type="term" value="P:monoatomic ion transport"/>
    <property type="evidence" value="ECO:0007669"/>
    <property type="project" value="UniProtKB-KW"/>
</dbReference>
<dbReference type="GO" id="GO:0046930">
    <property type="term" value="C:pore complex"/>
    <property type="evidence" value="ECO:0007669"/>
    <property type="project" value="UniProtKB-KW"/>
</dbReference>
<feature type="domain" description="SLBB" evidence="17">
    <location>
        <begin position="139"/>
        <end position="218"/>
    </location>
</feature>
<dbReference type="STRING" id="1004.SAMN05661012_00053"/>
<evidence type="ECO:0000256" key="1">
    <source>
        <dbReference type="ARBA" id="ARBA00004571"/>
    </source>
</evidence>
<evidence type="ECO:0000313" key="18">
    <source>
        <dbReference type="EMBL" id="SFW12210.1"/>
    </source>
</evidence>